<evidence type="ECO:0000313" key="2">
    <source>
        <dbReference type="EMBL" id="EYC26042.1"/>
    </source>
</evidence>
<protein>
    <submittedName>
        <fullName evidence="2">Uncharacterized protein</fullName>
    </submittedName>
</protein>
<accession>A0A016VGC7</accession>
<comment type="caution">
    <text evidence="2">The sequence shown here is derived from an EMBL/GenBank/DDBJ whole genome shotgun (WGS) entry which is preliminary data.</text>
</comment>
<dbReference type="Proteomes" id="UP000024635">
    <property type="component" value="Unassembled WGS sequence"/>
</dbReference>
<dbReference type="OrthoDB" id="8065060at2759"/>
<reference evidence="3" key="1">
    <citation type="journal article" date="2015" name="Nat. Genet.">
        <title>The genome and transcriptome of the zoonotic hookworm Ancylostoma ceylanicum identify infection-specific gene families.</title>
        <authorList>
            <person name="Schwarz E.M."/>
            <person name="Hu Y."/>
            <person name="Antoshechkin I."/>
            <person name="Miller M.M."/>
            <person name="Sternberg P.W."/>
            <person name="Aroian R.V."/>
        </authorList>
    </citation>
    <scope>NUCLEOTIDE SEQUENCE</scope>
    <source>
        <strain evidence="3">HY135</strain>
    </source>
</reference>
<evidence type="ECO:0000256" key="1">
    <source>
        <dbReference type="SAM" id="MobiDB-lite"/>
    </source>
</evidence>
<organism evidence="2 3">
    <name type="scientific">Ancylostoma ceylanicum</name>
    <dbReference type="NCBI Taxonomy" id="53326"/>
    <lineage>
        <taxon>Eukaryota</taxon>
        <taxon>Metazoa</taxon>
        <taxon>Ecdysozoa</taxon>
        <taxon>Nematoda</taxon>
        <taxon>Chromadorea</taxon>
        <taxon>Rhabditida</taxon>
        <taxon>Rhabditina</taxon>
        <taxon>Rhabditomorpha</taxon>
        <taxon>Strongyloidea</taxon>
        <taxon>Ancylostomatidae</taxon>
        <taxon>Ancylostomatinae</taxon>
        <taxon>Ancylostoma</taxon>
    </lineage>
</organism>
<keyword evidence="3" id="KW-1185">Reference proteome</keyword>
<evidence type="ECO:0000313" key="3">
    <source>
        <dbReference type="Proteomes" id="UP000024635"/>
    </source>
</evidence>
<name>A0A016VGC7_9BILA</name>
<dbReference type="EMBL" id="JARK01001347">
    <property type="protein sequence ID" value="EYC26042.1"/>
    <property type="molecule type" value="Genomic_DNA"/>
</dbReference>
<gene>
    <name evidence="2" type="primary">Acey_s0011.g1529</name>
    <name evidence="2" type="ORF">Y032_0011g1529</name>
</gene>
<feature type="compositionally biased region" description="Polar residues" evidence="1">
    <location>
        <begin position="36"/>
        <end position="45"/>
    </location>
</feature>
<feature type="region of interest" description="Disordered" evidence="1">
    <location>
        <begin position="1"/>
        <end position="46"/>
    </location>
</feature>
<proteinExistence type="predicted"/>
<sequence>MPLKTPALNIESEKALSEKSSNGETRVSHLLPNDVPAQQSLTNLPAPSKKQRLVSPFITSNLTLCHHLFLELETEFHL</sequence>
<dbReference type="AlphaFoldDB" id="A0A016VGC7"/>